<protein>
    <submittedName>
        <fullName evidence="2">Uncharacterized protein</fullName>
    </submittedName>
</protein>
<organism evidence="2 3">
    <name type="scientific">candidate division WWE3 bacterium RIFCSPHIGHO2_02_FULL_38_14</name>
    <dbReference type="NCBI Taxonomy" id="1802620"/>
    <lineage>
        <taxon>Bacteria</taxon>
        <taxon>Katanobacteria</taxon>
    </lineage>
</organism>
<reference evidence="2 3" key="1">
    <citation type="journal article" date="2016" name="Nat. Commun.">
        <title>Thousands of microbial genomes shed light on interconnected biogeochemical processes in an aquifer system.</title>
        <authorList>
            <person name="Anantharaman K."/>
            <person name="Brown C.T."/>
            <person name="Hug L.A."/>
            <person name="Sharon I."/>
            <person name="Castelle C.J."/>
            <person name="Probst A.J."/>
            <person name="Thomas B.C."/>
            <person name="Singh A."/>
            <person name="Wilkins M.J."/>
            <person name="Karaoz U."/>
            <person name="Brodie E.L."/>
            <person name="Williams K.H."/>
            <person name="Hubbard S.S."/>
            <person name="Banfield J.F."/>
        </authorList>
    </citation>
    <scope>NUCLEOTIDE SEQUENCE [LARGE SCALE GENOMIC DNA]</scope>
</reference>
<dbReference type="STRING" id="1802620.A3D91_04250"/>
<accession>A0A1F4V908</accession>
<evidence type="ECO:0000313" key="2">
    <source>
        <dbReference type="EMBL" id="OGC53624.1"/>
    </source>
</evidence>
<name>A0A1F4V908_UNCKA</name>
<proteinExistence type="predicted"/>
<evidence type="ECO:0000256" key="1">
    <source>
        <dbReference type="SAM" id="MobiDB-lite"/>
    </source>
</evidence>
<dbReference type="EMBL" id="MEVD01000013">
    <property type="protein sequence ID" value="OGC53624.1"/>
    <property type="molecule type" value="Genomic_DNA"/>
</dbReference>
<feature type="region of interest" description="Disordered" evidence="1">
    <location>
        <begin position="106"/>
        <end position="129"/>
    </location>
</feature>
<gene>
    <name evidence="2" type="ORF">A3D91_04250</name>
</gene>
<evidence type="ECO:0000313" key="3">
    <source>
        <dbReference type="Proteomes" id="UP000178127"/>
    </source>
</evidence>
<feature type="region of interest" description="Disordered" evidence="1">
    <location>
        <begin position="234"/>
        <end position="260"/>
    </location>
</feature>
<sequence>MLCRHAVNSALITQPFLLHFDKPVIIGRIKYPPFLLTFDWLRACEQMSLACRKPVIRTSHKIGDEPMNKTCSIILLLIAILVISGCEEASPTANVTAITFPSRTATLVPTPSPTATASPTPTQKPTPTSTPLILAVQTDIKYKGGAGIYKGARALQEYYIGRVPRGESAEVIGRAEFYKELEGTPQPVKTRWLQVKYGDKIGFSVYELFEQLSEEEYLALPVIDVDWESGTGLPIPTPTTTSTPTPSPTATASPTPTAYPNTPIPTKSGWIFGEDSKALINRVPTECSGIPSEFSNREEVQVFGRMKGEPYLYVKEEKSFAFVHKECLIWSGDISRMAEIVFPTSVPVPTPVPTPHTPATGQNRR</sequence>
<dbReference type="AlphaFoldDB" id="A0A1F4V908"/>
<feature type="compositionally biased region" description="Low complexity" evidence="1">
    <location>
        <begin position="238"/>
        <end position="260"/>
    </location>
</feature>
<dbReference type="Proteomes" id="UP000178127">
    <property type="component" value="Unassembled WGS sequence"/>
</dbReference>
<comment type="caution">
    <text evidence="2">The sequence shown here is derived from an EMBL/GenBank/DDBJ whole genome shotgun (WGS) entry which is preliminary data.</text>
</comment>